<gene>
    <name evidence="7" type="ORF">D3878_21070</name>
</gene>
<comment type="caution">
    <text evidence="7">The sequence shown here is derived from an EMBL/GenBank/DDBJ whole genome shotgun (WGS) entry which is preliminary data.</text>
</comment>
<evidence type="ECO:0000313" key="8">
    <source>
        <dbReference type="Proteomes" id="UP000266327"/>
    </source>
</evidence>
<name>A0A3A3G5I3_9BURK</name>
<dbReference type="Pfam" id="PF00440">
    <property type="entry name" value="TetR_N"/>
    <property type="match status" value="1"/>
</dbReference>
<dbReference type="InterPro" id="IPR001647">
    <property type="entry name" value="HTH_TetR"/>
</dbReference>
<keyword evidence="2" id="KW-0805">Transcription regulation</keyword>
<dbReference type="InterPro" id="IPR023772">
    <property type="entry name" value="DNA-bd_HTH_TetR-type_CS"/>
</dbReference>
<evidence type="ECO:0000256" key="4">
    <source>
        <dbReference type="ARBA" id="ARBA00023163"/>
    </source>
</evidence>
<dbReference type="SUPFAM" id="SSF46689">
    <property type="entry name" value="Homeodomain-like"/>
    <property type="match status" value="1"/>
</dbReference>
<dbReference type="InterPro" id="IPR036271">
    <property type="entry name" value="Tet_transcr_reg_TetR-rel_C_sf"/>
</dbReference>
<dbReference type="Proteomes" id="UP000266327">
    <property type="component" value="Unassembled WGS sequence"/>
</dbReference>
<dbReference type="PANTHER" id="PTHR30055">
    <property type="entry name" value="HTH-TYPE TRANSCRIPTIONAL REGULATOR RUTR"/>
    <property type="match status" value="1"/>
</dbReference>
<feature type="DNA-binding region" description="H-T-H motif" evidence="5">
    <location>
        <begin position="33"/>
        <end position="52"/>
    </location>
</feature>
<evidence type="ECO:0000313" key="7">
    <source>
        <dbReference type="EMBL" id="RJG03773.1"/>
    </source>
</evidence>
<evidence type="ECO:0000256" key="2">
    <source>
        <dbReference type="ARBA" id="ARBA00023015"/>
    </source>
</evidence>
<keyword evidence="4" id="KW-0804">Transcription</keyword>
<dbReference type="PRINTS" id="PR00455">
    <property type="entry name" value="HTHTETR"/>
</dbReference>
<protein>
    <submittedName>
        <fullName evidence="7">TetR family transcriptional regulator</fullName>
    </submittedName>
</protein>
<dbReference type="EMBL" id="QYUQ01000002">
    <property type="protein sequence ID" value="RJG03773.1"/>
    <property type="molecule type" value="Genomic_DNA"/>
</dbReference>
<dbReference type="InterPro" id="IPR050109">
    <property type="entry name" value="HTH-type_TetR-like_transc_reg"/>
</dbReference>
<dbReference type="Pfam" id="PF08361">
    <property type="entry name" value="TetR_C_2"/>
    <property type="match status" value="1"/>
</dbReference>
<dbReference type="OrthoDB" id="5816932at2"/>
<dbReference type="PROSITE" id="PS50977">
    <property type="entry name" value="HTH_TETR_2"/>
    <property type="match status" value="1"/>
</dbReference>
<evidence type="ECO:0000259" key="6">
    <source>
        <dbReference type="PROSITE" id="PS50977"/>
    </source>
</evidence>
<keyword evidence="1" id="KW-0678">Repressor</keyword>
<evidence type="ECO:0000256" key="1">
    <source>
        <dbReference type="ARBA" id="ARBA00022491"/>
    </source>
</evidence>
<dbReference type="GO" id="GO:0000976">
    <property type="term" value="F:transcription cis-regulatory region binding"/>
    <property type="evidence" value="ECO:0007669"/>
    <property type="project" value="TreeGrafter"/>
</dbReference>
<organism evidence="7 8">
    <name type="scientific">Noviherbaspirillum sedimenti</name>
    <dbReference type="NCBI Taxonomy" id="2320865"/>
    <lineage>
        <taxon>Bacteria</taxon>
        <taxon>Pseudomonadati</taxon>
        <taxon>Pseudomonadota</taxon>
        <taxon>Betaproteobacteria</taxon>
        <taxon>Burkholderiales</taxon>
        <taxon>Oxalobacteraceae</taxon>
        <taxon>Noviherbaspirillum</taxon>
    </lineage>
</organism>
<evidence type="ECO:0000256" key="3">
    <source>
        <dbReference type="ARBA" id="ARBA00023125"/>
    </source>
</evidence>
<dbReference type="SUPFAM" id="SSF48498">
    <property type="entry name" value="Tetracyclin repressor-like, C-terminal domain"/>
    <property type="match status" value="1"/>
</dbReference>
<reference evidence="8" key="1">
    <citation type="submission" date="2018-09" db="EMBL/GenBank/DDBJ databases">
        <authorList>
            <person name="Zhu H."/>
        </authorList>
    </citation>
    <scope>NUCLEOTIDE SEQUENCE [LARGE SCALE GENOMIC DNA]</scope>
    <source>
        <strain evidence="8">K1S02-23</strain>
    </source>
</reference>
<feature type="domain" description="HTH tetR-type" evidence="6">
    <location>
        <begin position="10"/>
        <end position="70"/>
    </location>
</feature>
<dbReference type="InterPro" id="IPR009057">
    <property type="entry name" value="Homeodomain-like_sf"/>
</dbReference>
<dbReference type="Gene3D" id="1.10.357.10">
    <property type="entry name" value="Tetracycline Repressor, domain 2"/>
    <property type="match status" value="1"/>
</dbReference>
<dbReference type="PANTHER" id="PTHR30055:SF240">
    <property type="entry name" value="HTH-TYPE TRANSCRIPTIONAL REGULATOR ACRR"/>
    <property type="match status" value="1"/>
</dbReference>
<dbReference type="AlphaFoldDB" id="A0A3A3G5I3"/>
<keyword evidence="3 5" id="KW-0238">DNA-binding</keyword>
<dbReference type="InterPro" id="IPR013572">
    <property type="entry name" value="Tscrpt_reg_MAATS_C"/>
</dbReference>
<dbReference type="GO" id="GO:0003700">
    <property type="term" value="F:DNA-binding transcription factor activity"/>
    <property type="evidence" value="ECO:0007669"/>
    <property type="project" value="TreeGrafter"/>
</dbReference>
<keyword evidence="8" id="KW-1185">Reference proteome</keyword>
<sequence>MARATKEEAQETRNRILDAAEDVFHEQGVARTSLADIAQAANVTRGAIYWHFKNKVDLFDAMCERVRLPMTDMVQASAQGNVDDPLGQLRATCLFVLREASRNPHARKVFGILFHRCEYIDGAHGFITLQQGTLNTGARNIELTLKNAITRGQLPADLDARLAAILFQASWRGLLSNWLISPESFNLEQDAERFVDACMDNLRQAPSLRRK</sequence>
<proteinExistence type="predicted"/>
<dbReference type="RefSeq" id="WP_119787260.1">
    <property type="nucleotide sequence ID" value="NZ_QYUQ01000002.1"/>
</dbReference>
<accession>A0A3A3G5I3</accession>
<evidence type="ECO:0000256" key="5">
    <source>
        <dbReference type="PROSITE-ProRule" id="PRU00335"/>
    </source>
</evidence>
<dbReference type="PROSITE" id="PS01081">
    <property type="entry name" value="HTH_TETR_1"/>
    <property type="match status" value="1"/>
</dbReference>